<keyword evidence="2" id="KW-0805">Transcription regulation</keyword>
<name>A0ABW4JH23_9BACL</name>
<proteinExistence type="predicted"/>
<organism evidence="6 7">
    <name type="scientific">Alicyclobacillus fodiniaquatilis</name>
    <dbReference type="NCBI Taxonomy" id="1661150"/>
    <lineage>
        <taxon>Bacteria</taxon>
        <taxon>Bacillati</taxon>
        <taxon>Bacillota</taxon>
        <taxon>Bacilli</taxon>
        <taxon>Bacillales</taxon>
        <taxon>Alicyclobacillaceae</taxon>
        <taxon>Alicyclobacillus</taxon>
    </lineage>
</organism>
<keyword evidence="3" id="KW-0238">DNA-binding</keyword>
<dbReference type="Gene3D" id="1.10.1660.10">
    <property type="match status" value="1"/>
</dbReference>
<feature type="domain" description="HTH merR-type" evidence="5">
    <location>
        <begin position="2"/>
        <end position="71"/>
    </location>
</feature>
<dbReference type="CDD" id="cd01109">
    <property type="entry name" value="HTH_YyaN"/>
    <property type="match status" value="1"/>
</dbReference>
<comment type="caution">
    <text evidence="6">The sequence shown here is derived from an EMBL/GenBank/DDBJ whole genome shotgun (WGS) entry which is preliminary data.</text>
</comment>
<dbReference type="SUPFAM" id="SSF46955">
    <property type="entry name" value="Putative DNA-binding domain"/>
    <property type="match status" value="1"/>
</dbReference>
<keyword evidence="7" id="KW-1185">Reference proteome</keyword>
<protein>
    <submittedName>
        <fullName evidence="6">MerR family transcriptional regulator</fullName>
    </submittedName>
</protein>
<dbReference type="Proteomes" id="UP001597079">
    <property type="component" value="Unassembled WGS sequence"/>
</dbReference>
<gene>
    <name evidence="6" type="ORF">ACFSB2_10890</name>
</gene>
<evidence type="ECO:0000256" key="4">
    <source>
        <dbReference type="ARBA" id="ARBA00023163"/>
    </source>
</evidence>
<reference evidence="7" key="1">
    <citation type="journal article" date="2019" name="Int. J. Syst. Evol. Microbiol.">
        <title>The Global Catalogue of Microorganisms (GCM) 10K type strain sequencing project: providing services to taxonomists for standard genome sequencing and annotation.</title>
        <authorList>
            <consortium name="The Broad Institute Genomics Platform"/>
            <consortium name="The Broad Institute Genome Sequencing Center for Infectious Disease"/>
            <person name="Wu L."/>
            <person name="Ma J."/>
        </authorList>
    </citation>
    <scope>NUCLEOTIDE SEQUENCE [LARGE SCALE GENOMIC DNA]</scope>
    <source>
        <strain evidence="7">CGMCC 1.12286</strain>
    </source>
</reference>
<dbReference type="PRINTS" id="PR00040">
    <property type="entry name" value="HTHMERR"/>
</dbReference>
<evidence type="ECO:0000259" key="5">
    <source>
        <dbReference type="PROSITE" id="PS50937"/>
    </source>
</evidence>
<dbReference type="PANTHER" id="PTHR30204:SF69">
    <property type="entry name" value="MERR-FAMILY TRANSCRIPTIONAL REGULATOR"/>
    <property type="match status" value="1"/>
</dbReference>
<evidence type="ECO:0000313" key="7">
    <source>
        <dbReference type="Proteomes" id="UP001597079"/>
    </source>
</evidence>
<dbReference type="SMART" id="SM00422">
    <property type="entry name" value="HTH_MERR"/>
    <property type="match status" value="1"/>
</dbReference>
<evidence type="ECO:0000256" key="3">
    <source>
        <dbReference type="ARBA" id="ARBA00023125"/>
    </source>
</evidence>
<keyword evidence="4" id="KW-0804">Transcription</keyword>
<dbReference type="PROSITE" id="PS50937">
    <property type="entry name" value="HTH_MERR_2"/>
    <property type="match status" value="1"/>
</dbReference>
<dbReference type="EMBL" id="JBHUCX010000027">
    <property type="protein sequence ID" value="MFD1675199.1"/>
    <property type="molecule type" value="Genomic_DNA"/>
</dbReference>
<dbReference type="InterPro" id="IPR047057">
    <property type="entry name" value="MerR_fam"/>
</dbReference>
<evidence type="ECO:0000256" key="2">
    <source>
        <dbReference type="ARBA" id="ARBA00023015"/>
    </source>
</evidence>
<accession>A0ABW4JH23</accession>
<dbReference type="PANTHER" id="PTHR30204">
    <property type="entry name" value="REDOX-CYCLING DRUG-SENSING TRANSCRIPTIONAL ACTIVATOR SOXR"/>
    <property type="match status" value="1"/>
</dbReference>
<dbReference type="InterPro" id="IPR009061">
    <property type="entry name" value="DNA-bd_dom_put_sf"/>
</dbReference>
<dbReference type="RefSeq" id="WP_377943071.1">
    <property type="nucleotide sequence ID" value="NZ_JBHUCX010000027.1"/>
</dbReference>
<sequence>MMYSIGDLAKIAGIPASTLRYYEKEGLFPPISRDSGGRRTYTKTDRDWLDWIVALKQTGMAIEEIKEYVRLMRIGEGTEHQRRNILQRHKTKIEFEITQYQVYLEKIIRKIAYYDAVVLSKGTDAFDLK</sequence>
<keyword evidence="1" id="KW-0678">Repressor</keyword>
<evidence type="ECO:0000313" key="6">
    <source>
        <dbReference type="EMBL" id="MFD1675199.1"/>
    </source>
</evidence>
<dbReference type="InterPro" id="IPR000551">
    <property type="entry name" value="MerR-type_HTH_dom"/>
</dbReference>
<dbReference type="Pfam" id="PF13411">
    <property type="entry name" value="MerR_1"/>
    <property type="match status" value="1"/>
</dbReference>
<evidence type="ECO:0000256" key="1">
    <source>
        <dbReference type="ARBA" id="ARBA00022491"/>
    </source>
</evidence>